<comment type="catalytic activity">
    <reaction evidence="2 9">
        <text>glutathione + H2O = L-cysteinylglycine + L-glutamate</text>
        <dbReference type="Rhea" id="RHEA:28807"/>
        <dbReference type="ChEBI" id="CHEBI:15377"/>
        <dbReference type="ChEBI" id="CHEBI:29985"/>
        <dbReference type="ChEBI" id="CHEBI:57925"/>
        <dbReference type="ChEBI" id="CHEBI:61694"/>
        <dbReference type="EC" id="3.4.19.13"/>
    </reaction>
</comment>
<evidence type="ECO:0000313" key="10">
    <source>
        <dbReference type="EMBL" id="MBR0664829.1"/>
    </source>
</evidence>
<dbReference type="InterPro" id="IPR051792">
    <property type="entry name" value="GGT_bact"/>
</dbReference>
<gene>
    <name evidence="10" type="primary">ggt</name>
    <name evidence="10" type="ORF">GXW71_10745</name>
</gene>
<keyword evidence="11" id="KW-1185">Reference proteome</keyword>
<dbReference type="EC" id="2.3.2.2" evidence="9"/>
<evidence type="ECO:0000256" key="6">
    <source>
        <dbReference type="ARBA" id="ARBA00023145"/>
    </source>
</evidence>
<dbReference type="PANTHER" id="PTHR43199:SF1">
    <property type="entry name" value="GLUTATHIONE HYDROLASE PROENZYME"/>
    <property type="match status" value="1"/>
</dbReference>
<dbReference type="PANTHER" id="PTHR43199">
    <property type="entry name" value="GLUTATHIONE HYDROLASE"/>
    <property type="match status" value="1"/>
</dbReference>
<organism evidence="10 11">
    <name type="scientific">Plastoroseomonas hellenica</name>
    <dbReference type="NCBI Taxonomy" id="2687306"/>
    <lineage>
        <taxon>Bacteria</taxon>
        <taxon>Pseudomonadati</taxon>
        <taxon>Pseudomonadota</taxon>
        <taxon>Alphaproteobacteria</taxon>
        <taxon>Acetobacterales</taxon>
        <taxon>Acetobacteraceae</taxon>
        <taxon>Plastoroseomonas</taxon>
    </lineage>
</organism>
<protein>
    <recommendedName>
        <fullName evidence="9">Glutathione hydrolase proenzyme</fullName>
        <ecNumber evidence="9">2.3.2.2</ecNumber>
        <ecNumber evidence="9">3.4.19.13</ecNumber>
    </recommendedName>
    <component>
        <recommendedName>
            <fullName evidence="9">Glutathione hydrolase large chain</fullName>
        </recommendedName>
    </component>
    <component>
        <recommendedName>
            <fullName evidence="9">Glutathione hydrolase small chain</fullName>
        </recommendedName>
    </component>
</protein>
<evidence type="ECO:0000256" key="9">
    <source>
        <dbReference type="RuleBase" id="RU368036"/>
    </source>
</evidence>
<accession>A0ABS5EX04</accession>
<comment type="catalytic activity">
    <reaction evidence="8 9">
        <text>an N-terminal (5-L-glutamyl)-[peptide] + an alpha-amino acid = 5-L-glutamyl amino acid + an N-terminal L-alpha-aminoacyl-[peptide]</text>
        <dbReference type="Rhea" id="RHEA:23904"/>
        <dbReference type="Rhea" id="RHEA-COMP:9780"/>
        <dbReference type="Rhea" id="RHEA-COMP:9795"/>
        <dbReference type="ChEBI" id="CHEBI:77644"/>
        <dbReference type="ChEBI" id="CHEBI:78597"/>
        <dbReference type="ChEBI" id="CHEBI:78599"/>
        <dbReference type="ChEBI" id="CHEBI:78608"/>
        <dbReference type="EC" id="2.3.2.2"/>
    </reaction>
</comment>
<keyword evidence="6 9" id="KW-0865">Zymogen</keyword>
<dbReference type="Pfam" id="PF01019">
    <property type="entry name" value="G_glu_transpept"/>
    <property type="match status" value="1"/>
</dbReference>
<dbReference type="Gene3D" id="3.60.20.40">
    <property type="match status" value="1"/>
</dbReference>
<dbReference type="InterPro" id="IPR043138">
    <property type="entry name" value="GGT_lsub"/>
</dbReference>
<evidence type="ECO:0000256" key="8">
    <source>
        <dbReference type="ARBA" id="ARBA00047417"/>
    </source>
</evidence>
<comment type="caution">
    <text evidence="10">The sequence shown here is derived from an EMBL/GenBank/DDBJ whole genome shotgun (WGS) entry which is preliminary data.</text>
</comment>
<dbReference type="InterPro" id="IPR043137">
    <property type="entry name" value="GGT_ssub_C"/>
</dbReference>
<keyword evidence="9" id="KW-0317">Glutathione biosynthesis</keyword>
<keyword evidence="5 9" id="KW-0378">Hydrolase</keyword>
<evidence type="ECO:0000256" key="7">
    <source>
        <dbReference type="ARBA" id="ARBA00023315"/>
    </source>
</evidence>
<dbReference type="NCBIfam" id="TIGR00066">
    <property type="entry name" value="g_glut_trans"/>
    <property type="match status" value="1"/>
</dbReference>
<sequence length="540" mass="56437">MVVANHPLASAAGAEMLALGGNAIDATVATLFTLGVVEPMMVGIFGGGTALIRLADGRETIIDGLSTAPAAARPDSYRPVSDAWPDYMEVEGRANAVGASAVAVPGTLKGWCEALERHGRLDLATVIDPAIRHAERGFRVSQYLHECVQSTAADLARDPAIAALLLPGGSAIAPGALLRQPEMAETLRAIAKEGPGVLYGGAIGAIAAEYLERHGSMLGKADLAEYQTVDRVPVRGSYRGVEIVGAAPPASGGVHVVQILNLLEGFDMKGLGYGTPETMHLLLEAMKIAAADRVAATADPAFVDVPVAKLISKDYAALRRQEITTTAAGRFAARVLQNESPNTTHVTVADAEGNIVCSTQTINSLFGARILIPGTGIIPNNYMYLFDPHPGNALSLQPGKRITSTQCPLIAYRDGKPDFALGLPGGMRLYHSAMQAVVNLIDHGMTLQEAVEAPRIWTQGQAVEIELGVPEAQRDAVAALGHEVVPVRHVAGGMCAVRWRADGLLEGAACWRADGVPIGIAGGPARAGTRFFPDPHAGGR</sequence>
<evidence type="ECO:0000256" key="3">
    <source>
        <dbReference type="ARBA" id="ARBA00009381"/>
    </source>
</evidence>
<dbReference type="Proteomes" id="UP001196870">
    <property type="component" value="Unassembled WGS sequence"/>
</dbReference>
<dbReference type="InterPro" id="IPR000101">
    <property type="entry name" value="GGT_peptidase"/>
</dbReference>
<evidence type="ECO:0000256" key="2">
    <source>
        <dbReference type="ARBA" id="ARBA00001089"/>
    </source>
</evidence>
<comment type="pathway">
    <text evidence="9">Sulfur metabolism; glutathione metabolism.</text>
</comment>
<dbReference type="EC" id="3.4.19.13" evidence="9"/>
<comment type="subunit">
    <text evidence="9">This enzyme consists of two polypeptide chains, which are synthesized in precursor form from a single polypeptide.</text>
</comment>
<evidence type="ECO:0000256" key="4">
    <source>
        <dbReference type="ARBA" id="ARBA00022679"/>
    </source>
</evidence>
<dbReference type="GO" id="GO:0103068">
    <property type="term" value="F:leukotriene C4 gamma-glutamyl transferase activity"/>
    <property type="evidence" value="ECO:0007669"/>
    <property type="project" value="UniProtKB-EC"/>
</dbReference>
<dbReference type="SUPFAM" id="SSF56235">
    <property type="entry name" value="N-terminal nucleophile aminohydrolases (Ntn hydrolases)"/>
    <property type="match status" value="1"/>
</dbReference>
<keyword evidence="7 9" id="KW-0012">Acyltransferase</keyword>
<dbReference type="PRINTS" id="PR01210">
    <property type="entry name" value="GGTRANSPTASE"/>
</dbReference>
<comment type="similarity">
    <text evidence="3 9">Belongs to the gamma-glutamyltransferase family.</text>
</comment>
<evidence type="ECO:0000256" key="1">
    <source>
        <dbReference type="ARBA" id="ARBA00001049"/>
    </source>
</evidence>
<evidence type="ECO:0000313" key="11">
    <source>
        <dbReference type="Proteomes" id="UP001196870"/>
    </source>
</evidence>
<proteinExistence type="inferred from homology"/>
<dbReference type="Gene3D" id="1.10.246.130">
    <property type="match status" value="1"/>
</dbReference>
<comment type="catalytic activity">
    <reaction evidence="1 9">
        <text>an S-substituted glutathione + H2O = an S-substituted L-cysteinylglycine + L-glutamate</text>
        <dbReference type="Rhea" id="RHEA:59468"/>
        <dbReference type="ChEBI" id="CHEBI:15377"/>
        <dbReference type="ChEBI" id="CHEBI:29985"/>
        <dbReference type="ChEBI" id="CHEBI:90779"/>
        <dbReference type="ChEBI" id="CHEBI:143103"/>
        <dbReference type="EC" id="3.4.19.13"/>
    </reaction>
</comment>
<comment type="PTM">
    <text evidence="9">Cleaved by autocatalysis into a large and a small subunit.</text>
</comment>
<dbReference type="EMBL" id="JAAGBB010000011">
    <property type="protein sequence ID" value="MBR0664829.1"/>
    <property type="molecule type" value="Genomic_DNA"/>
</dbReference>
<dbReference type="InterPro" id="IPR029055">
    <property type="entry name" value="Ntn_hydrolases_N"/>
</dbReference>
<evidence type="ECO:0000256" key="5">
    <source>
        <dbReference type="ARBA" id="ARBA00022801"/>
    </source>
</evidence>
<keyword evidence="4 9" id="KW-0808">Transferase</keyword>
<name>A0ABS5EX04_9PROT</name>
<reference evidence="11" key="1">
    <citation type="journal article" date="2021" name="Syst. Appl. Microbiol.">
        <title>Roseomonas hellenica sp. nov., isolated from roots of wild-growing Alkanna tinctoria.</title>
        <authorList>
            <person name="Rat A."/>
            <person name="Naranjo H.D."/>
            <person name="Lebbe L."/>
            <person name="Cnockaert M."/>
            <person name="Krigas N."/>
            <person name="Grigoriadou K."/>
            <person name="Maloupa E."/>
            <person name="Willems A."/>
        </authorList>
    </citation>
    <scope>NUCLEOTIDE SEQUENCE [LARGE SCALE GENOMIC DNA]</scope>
    <source>
        <strain evidence="11">LMG 31523</strain>
    </source>
</reference>